<proteinExistence type="predicted"/>
<dbReference type="AlphaFoldDB" id="A0AAW2TGU5"/>
<sequence>MGSKAIIFLIFFLATVLLISSEVAARELAQTSTAIDASKEAEKTNGAAVDDVKYPGGGYGGYPGGGYGGYPGGGVEDTPEAVATMADVGATAATGAVDGGTMEAVAAGAALMLVRKRVLKLRRSLNPEKVCRKLLV</sequence>
<keyword evidence="1" id="KW-0732">Signal</keyword>
<evidence type="ECO:0000313" key="3">
    <source>
        <dbReference type="EMBL" id="KAL0403767.1"/>
    </source>
</evidence>
<evidence type="ECO:0000313" key="2">
    <source>
        <dbReference type="EMBL" id="KAL0283305.1"/>
    </source>
</evidence>
<dbReference type="PANTHER" id="PTHR37389">
    <property type="entry name" value="NODULIN-24"/>
    <property type="match status" value="1"/>
</dbReference>
<accession>A0AAW2TGU5</accession>
<dbReference type="InterPro" id="IPR010800">
    <property type="entry name" value="GRP"/>
</dbReference>
<feature type="signal peptide" evidence="1">
    <location>
        <begin position="1"/>
        <end position="25"/>
    </location>
</feature>
<comment type="caution">
    <text evidence="3">The sequence shown here is derived from an EMBL/GenBank/DDBJ whole genome shotgun (WGS) entry which is preliminary data.</text>
</comment>
<reference evidence="3" key="1">
    <citation type="submission" date="2020-06" db="EMBL/GenBank/DDBJ databases">
        <authorList>
            <person name="Li T."/>
            <person name="Hu X."/>
            <person name="Zhang T."/>
            <person name="Song X."/>
            <person name="Zhang H."/>
            <person name="Dai N."/>
            <person name="Sheng W."/>
            <person name="Hou X."/>
            <person name="Wei L."/>
        </authorList>
    </citation>
    <scope>NUCLEOTIDE SEQUENCE</scope>
    <source>
        <strain evidence="3">G02</strain>
        <tissue evidence="3">Leaf</tissue>
    </source>
</reference>
<evidence type="ECO:0000256" key="1">
    <source>
        <dbReference type="SAM" id="SignalP"/>
    </source>
</evidence>
<reference evidence="3" key="2">
    <citation type="journal article" date="2024" name="Plant">
        <title>Genomic evolution and insights into agronomic trait innovations of Sesamum species.</title>
        <authorList>
            <person name="Miao H."/>
            <person name="Wang L."/>
            <person name="Qu L."/>
            <person name="Liu H."/>
            <person name="Sun Y."/>
            <person name="Le M."/>
            <person name="Wang Q."/>
            <person name="Wei S."/>
            <person name="Zheng Y."/>
            <person name="Lin W."/>
            <person name="Duan Y."/>
            <person name="Cao H."/>
            <person name="Xiong S."/>
            <person name="Wang X."/>
            <person name="Wei L."/>
            <person name="Li C."/>
            <person name="Ma Q."/>
            <person name="Ju M."/>
            <person name="Zhao R."/>
            <person name="Li G."/>
            <person name="Mu C."/>
            <person name="Tian Q."/>
            <person name="Mei H."/>
            <person name="Zhang T."/>
            <person name="Gao T."/>
            <person name="Zhang H."/>
        </authorList>
    </citation>
    <scope>NUCLEOTIDE SEQUENCE</scope>
    <source>
        <strain evidence="3">G02</strain>
    </source>
</reference>
<dbReference type="Pfam" id="PF07172">
    <property type="entry name" value="GRP"/>
    <property type="match status" value="1"/>
</dbReference>
<dbReference type="EMBL" id="JACGWJ010001299">
    <property type="protein sequence ID" value="KAL0283305.1"/>
    <property type="molecule type" value="Genomic_DNA"/>
</dbReference>
<protein>
    <recommendedName>
        <fullName evidence="4">Glycine-rich protein</fullName>
    </recommendedName>
</protein>
<dbReference type="EMBL" id="JACGWJ010000008">
    <property type="protein sequence ID" value="KAL0403767.1"/>
    <property type="molecule type" value="Genomic_DNA"/>
</dbReference>
<evidence type="ECO:0008006" key="4">
    <source>
        <dbReference type="Google" id="ProtNLM"/>
    </source>
</evidence>
<organism evidence="3">
    <name type="scientific">Sesamum radiatum</name>
    <name type="common">Black benniseed</name>
    <dbReference type="NCBI Taxonomy" id="300843"/>
    <lineage>
        <taxon>Eukaryota</taxon>
        <taxon>Viridiplantae</taxon>
        <taxon>Streptophyta</taxon>
        <taxon>Embryophyta</taxon>
        <taxon>Tracheophyta</taxon>
        <taxon>Spermatophyta</taxon>
        <taxon>Magnoliopsida</taxon>
        <taxon>eudicotyledons</taxon>
        <taxon>Gunneridae</taxon>
        <taxon>Pentapetalae</taxon>
        <taxon>asterids</taxon>
        <taxon>lamiids</taxon>
        <taxon>Lamiales</taxon>
        <taxon>Pedaliaceae</taxon>
        <taxon>Sesamum</taxon>
    </lineage>
</organism>
<dbReference type="PANTHER" id="PTHR37389:SF16">
    <property type="entry name" value="GLYCINE-RICH CELL WALL STRUCTURAL PROTEIN"/>
    <property type="match status" value="1"/>
</dbReference>
<name>A0AAW2TGU5_SESRA</name>
<gene>
    <name evidence="3" type="ORF">Sradi_2017500</name>
    <name evidence="2" type="ORF">Sradi_7233900</name>
</gene>
<feature type="chain" id="PRO_5044477099" description="Glycine-rich protein" evidence="1">
    <location>
        <begin position="26"/>
        <end position="136"/>
    </location>
</feature>